<accession>A0A6H9Z945</accession>
<evidence type="ECO:0000313" key="2">
    <source>
        <dbReference type="EMBL" id="KAB2350416.1"/>
    </source>
</evidence>
<dbReference type="EMBL" id="WBMT01000004">
    <property type="protein sequence ID" value="KAB2350416.1"/>
    <property type="molecule type" value="Genomic_DNA"/>
</dbReference>
<name>A0A6H9Z945_9ACTN</name>
<keyword evidence="3" id="KW-1185">Reference proteome</keyword>
<dbReference type="AlphaFoldDB" id="A0A6H9Z945"/>
<reference evidence="2 3" key="1">
    <citation type="submission" date="2019-09" db="EMBL/GenBank/DDBJ databases">
        <title>Actinomadura physcomitrii sp. nov., a novel actinomycete isolated from moss [Physcomitrium sphaericum (Ludw) Fuernr].</title>
        <authorList>
            <person name="Zhuang X."/>
            <person name="Liu C."/>
        </authorList>
    </citation>
    <scope>NUCLEOTIDE SEQUENCE [LARGE SCALE GENOMIC DNA]</scope>
    <source>
        <strain evidence="2 3">HMC1</strain>
    </source>
</reference>
<sequence length="116" mass="11564">MNGRKRHLAVDLGGLPVMIMVAPAGRADRDAARDLLVACALRHSQGAEIGDPGKPVAVRPLEAPTSVQPTGRTGKASGDLANDSGCSSCGEPGVVPGVETGAQGMDARVAASGVLP</sequence>
<proteinExistence type="predicted"/>
<comment type="caution">
    <text evidence="2">The sequence shown here is derived from an EMBL/GenBank/DDBJ whole genome shotgun (WGS) entry which is preliminary data.</text>
</comment>
<organism evidence="2 3">
    <name type="scientific">Actinomadura rudentiformis</name>
    <dbReference type="NCBI Taxonomy" id="359158"/>
    <lineage>
        <taxon>Bacteria</taxon>
        <taxon>Bacillati</taxon>
        <taxon>Actinomycetota</taxon>
        <taxon>Actinomycetes</taxon>
        <taxon>Streptosporangiales</taxon>
        <taxon>Thermomonosporaceae</taxon>
        <taxon>Actinomadura</taxon>
    </lineage>
</organism>
<evidence type="ECO:0000313" key="3">
    <source>
        <dbReference type="Proteomes" id="UP000468735"/>
    </source>
</evidence>
<evidence type="ECO:0000256" key="1">
    <source>
        <dbReference type="SAM" id="MobiDB-lite"/>
    </source>
</evidence>
<dbReference type="Proteomes" id="UP000468735">
    <property type="component" value="Unassembled WGS sequence"/>
</dbReference>
<gene>
    <name evidence="2" type="ORF">F8566_10920</name>
</gene>
<protein>
    <submittedName>
        <fullName evidence="2">Transposase</fullName>
    </submittedName>
</protein>
<feature type="region of interest" description="Disordered" evidence="1">
    <location>
        <begin position="46"/>
        <end position="87"/>
    </location>
</feature>